<dbReference type="Proteomes" id="UP001054252">
    <property type="component" value="Unassembled WGS sequence"/>
</dbReference>
<name>A0AAV5LHY4_9ROSI</name>
<accession>A0AAV5LHY4</accession>
<sequence>MMCAEYQAEDWIEGTHNIEYQFIPSSNGMSPVHQNNQRENPESKNLSSLRNGSGEEIYVSLQLGEPEAKRRKQSDSLFSIEASK</sequence>
<reference evidence="2 3" key="1">
    <citation type="journal article" date="2021" name="Commun. Biol.">
        <title>The genome of Shorea leprosula (Dipterocarpaceae) highlights the ecological relevance of drought in aseasonal tropical rainforests.</title>
        <authorList>
            <person name="Ng K.K.S."/>
            <person name="Kobayashi M.J."/>
            <person name="Fawcett J.A."/>
            <person name="Hatakeyama M."/>
            <person name="Paape T."/>
            <person name="Ng C.H."/>
            <person name="Ang C.C."/>
            <person name="Tnah L.H."/>
            <person name="Lee C.T."/>
            <person name="Nishiyama T."/>
            <person name="Sese J."/>
            <person name="O'Brien M.J."/>
            <person name="Copetti D."/>
            <person name="Mohd Noor M.I."/>
            <person name="Ong R.C."/>
            <person name="Putra M."/>
            <person name="Sireger I.Z."/>
            <person name="Indrioko S."/>
            <person name="Kosugi Y."/>
            <person name="Izuno A."/>
            <person name="Isagi Y."/>
            <person name="Lee S.L."/>
            <person name="Shimizu K.K."/>
        </authorList>
    </citation>
    <scope>NUCLEOTIDE SEQUENCE [LARGE SCALE GENOMIC DNA]</scope>
    <source>
        <strain evidence="2">214</strain>
    </source>
</reference>
<evidence type="ECO:0000313" key="2">
    <source>
        <dbReference type="EMBL" id="GKV36880.1"/>
    </source>
</evidence>
<evidence type="ECO:0000256" key="1">
    <source>
        <dbReference type="SAM" id="MobiDB-lite"/>
    </source>
</evidence>
<comment type="caution">
    <text evidence="2">The sequence shown here is derived from an EMBL/GenBank/DDBJ whole genome shotgun (WGS) entry which is preliminary data.</text>
</comment>
<protein>
    <submittedName>
        <fullName evidence="2">Uncharacterized protein</fullName>
    </submittedName>
</protein>
<proteinExistence type="predicted"/>
<evidence type="ECO:0000313" key="3">
    <source>
        <dbReference type="Proteomes" id="UP001054252"/>
    </source>
</evidence>
<feature type="region of interest" description="Disordered" evidence="1">
    <location>
        <begin position="22"/>
        <end position="84"/>
    </location>
</feature>
<organism evidence="2 3">
    <name type="scientific">Rubroshorea leprosula</name>
    <dbReference type="NCBI Taxonomy" id="152421"/>
    <lineage>
        <taxon>Eukaryota</taxon>
        <taxon>Viridiplantae</taxon>
        <taxon>Streptophyta</taxon>
        <taxon>Embryophyta</taxon>
        <taxon>Tracheophyta</taxon>
        <taxon>Spermatophyta</taxon>
        <taxon>Magnoliopsida</taxon>
        <taxon>eudicotyledons</taxon>
        <taxon>Gunneridae</taxon>
        <taxon>Pentapetalae</taxon>
        <taxon>rosids</taxon>
        <taxon>malvids</taxon>
        <taxon>Malvales</taxon>
        <taxon>Dipterocarpaceae</taxon>
        <taxon>Rubroshorea</taxon>
    </lineage>
</organism>
<dbReference type="EMBL" id="BPVZ01000119">
    <property type="protein sequence ID" value="GKV36880.1"/>
    <property type="molecule type" value="Genomic_DNA"/>
</dbReference>
<dbReference type="AlphaFoldDB" id="A0AAV5LHY4"/>
<keyword evidence="3" id="KW-1185">Reference proteome</keyword>
<gene>
    <name evidence="2" type="ORF">SLEP1_g44964</name>
</gene>
<feature type="compositionally biased region" description="Polar residues" evidence="1">
    <location>
        <begin position="23"/>
        <end position="51"/>
    </location>
</feature>